<gene>
    <name evidence="2" type="ORF">K239x_43760</name>
</gene>
<dbReference type="EMBL" id="CP036526">
    <property type="protein sequence ID" value="QDT12366.1"/>
    <property type="molecule type" value="Genomic_DNA"/>
</dbReference>
<keyword evidence="1" id="KW-0812">Transmembrane</keyword>
<proteinExistence type="predicted"/>
<protein>
    <submittedName>
        <fullName evidence="2">Uncharacterized protein</fullName>
    </submittedName>
</protein>
<evidence type="ECO:0000256" key="1">
    <source>
        <dbReference type="SAM" id="Phobius"/>
    </source>
</evidence>
<evidence type="ECO:0000313" key="3">
    <source>
        <dbReference type="Proteomes" id="UP000319817"/>
    </source>
</evidence>
<dbReference type="Proteomes" id="UP000319817">
    <property type="component" value="Chromosome"/>
</dbReference>
<keyword evidence="3" id="KW-1185">Reference proteome</keyword>
<dbReference type="AlphaFoldDB" id="A0A517NZ20"/>
<organism evidence="2 3">
    <name type="scientific">Stieleria marina</name>
    <dbReference type="NCBI Taxonomy" id="1930275"/>
    <lineage>
        <taxon>Bacteria</taxon>
        <taxon>Pseudomonadati</taxon>
        <taxon>Planctomycetota</taxon>
        <taxon>Planctomycetia</taxon>
        <taxon>Pirellulales</taxon>
        <taxon>Pirellulaceae</taxon>
        <taxon>Stieleria</taxon>
    </lineage>
</organism>
<sequence length="103" mass="11388">MTVVMSAIGRWHLTVPKLCESISQRRNLATASSQSTFAGETTLGADMIATFDFAWLFVVLTTAHFFLQTASFHQFAETTDGFLNGFAIANLHSYHCFSASIFK</sequence>
<keyword evidence="1" id="KW-1133">Transmembrane helix</keyword>
<name>A0A517NZ20_9BACT</name>
<feature type="transmembrane region" description="Helical" evidence="1">
    <location>
        <begin position="47"/>
        <end position="67"/>
    </location>
</feature>
<accession>A0A517NZ20</accession>
<keyword evidence="1" id="KW-0472">Membrane</keyword>
<reference evidence="2 3" key="1">
    <citation type="submission" date="2019-02" db="EMBL/GenBank/DDBJ databases">
        <title>Deep-cultivation of Planctomycetes and their phenomic and genomic characterization uncovers novel biology.</title>
        <authorList>
            <person name="Wiegand S."/>
            <person name="Jogler M."/>
            <person name="Boedeker C."/>
            <person name="Pinto D."/>
            <person name="Vollmers J."/>
            <person name="Rivas-Marin E."/>
            <person name="Kohn T."/>
            <person name="Peeters S.H."/>
            <person name="Heuer A."/>
            <person name="Rast P."/>
            <person name="Oberbeckmann S."/>
            <person name="Bunk B."/>
            <person name="Jeske O."/>
            <person name="Meyerdierks A."/>
            <person name="Storesund J.E."/>
            <person name="Kallscheuer N."/>
            <person name="Luecker S."/>
            <person name="Lage O.M."/>
            <person name="Pohl T."/>
            <person name="Merkel B.J."/>
            <person name="Hornburger P."/>
            <person name="Mueller R.-W."/>
            <person name="Bruemmer F."/>
            <person name="Labrenz M."/>
            <person name="Spormann A.M."/>
            <person name="Op den Camp H."/>
            <person name="Overmann J."/>
            <person name="Amann R."/>
            <person name="Jetten M.S.M."/>
            <person name="Mascher T."/>
            <person name="Medema M.H."/>
            <person name="Devos D.P."/>
            <person name="Kaster A.-K."/>
            <person name="Ovreas L."/>
            <person name="Rohde M."/>
            <person name="Galperin M.Y."/>
            <person name="Jogler C."/>
        </authorList>
    </citation>
    <scope>NUCLEOTIDE SEQUENCE [LARGE SCALE GENOMIC DNA]</scope>
    <source>
        <strain evidence="2 3">K23_9</strain>
    </source>
</reference>
<evidence type="ECO:0000313" key="2">
    <source>
        <dbReference type="EMBL" id="QDT12366.1"/>
    </source>
</evidence>